<name>A0A8H7CS88_9AGAR</name>
<sequence length="616" mass="67887">MSASVFSLPAPLILLIHLHLLQYPHANRPEYDHNVFDAQVRGLRDRTRTMEDVCYFLVAKIEGTKDRVRKVISTYPCLQPADTAAFRSSLAKYLENLRHTSIPQKEPSSKSRPNGKTISPVAGARSVAWWWKDVVVRKSLLEECAGERFERLVLALSTQALRKGSAIHAEPDETVGLLRSQPRVYMTRLAAFQTCRNSWVKTAALLDQRQYDLRVLRANVQVHSGNNRYKSLSTEKLAVLAESKLRDILAAQWTGPSGYSALQFLTDLFGLRQPDSTSPSVIATDGSTVAVAVTPPSPLPIAAAHHPVTLRNLSKRVFPKDVAHILGHTPIQTVASRPQTAAIALASRVDAEGRMRQALTDGLARTRKITSDLKIRFARRIAAATRKPALRSVSMNLWQENNHELNVDFEPTLSDASFVALGLPAPSSKSVTLDFGLRIHAIRQALLPQYPPIAISSSSLEPTIARPDKIQSISPPQTPRSSRQLLELATAPETVRPQTRYTLSRDRSKQHPSIPLEATATSEFGSDRTGAAATPRAHLQENLLTITPPPSLRRALDLGADYPAGAQYYPQDDDDSFGEGPSMSVRDLLLQADTTQFDIIDDDDSNELGDQSLGWA</sequence>
<feature type="signal peptide" evidence="2">
    <location>
        <begin position="1"/>
        <end position="26"/>
    </location>
</feature>
<evidence type="ECO:0008006" key="5">
    <source>
        <dbReference type="Google" id="ProtNLM"/>
    </source>
</evidence>
<feature type="region of interest" description="Disordered" evidence="1">
    <location>
        <begin position="487"/>
        <end position="550"/>
    </location>
</feature>
<dbReference type="Proteomes" id="UP000620124">
    <property type="component" value="Unassembled WGS sequence"/>
</dbReference>
<dbReference type="OrthoDB" id="5575722at2759"/>
<gene>
    <name evidence="3" type="ORF">MVEN_01577000</name>
</gene>
<keyword evidence="2" id="KW-0732">Signal</keyword>
<keyword evidence="4" id="KW-1185">Reference proteome</keyword>
<proteinExistence type="predicted"/>
<feature type="chain" id="PRO_5034212271" description="HAUS augmin-like complex subunit 6 N-terminal domain-containing protein" evidence="2">
    <location>
        <begin position="27"/>
        <end position="616"/>
    </location>
</feature>
<evidence type="ECO:0000313" key="3">
    <source>
        <dbReference type="EMBL" id="KAF7345583.1"/>
    </source>
</evidence>
<feature type="region of interest" description="Disordered" evidence="1">
    <location>
        <begin position="597"/>
        <end position="616"/>
    </location>
</feature>
<reference evidence="3" key="1">
    <citation type="submission" date="2020-05" db="EMBL/GenBank/DDBJ databases">
        <title>Mycena genomes resolve the evolution of fungal bioluminescence.</title>
        <authorList>
            <person name="Tsai I.J."/>
        </authorList>
    </citation>
    <scope>NUCLEOTIDE SEQUENCE</scope>
    <source>
        <strain evidence="3">CCC161011</strain>
    </source>
</reference>
<organism evidence="3 4">
    <name type="scientific">Mycena venus</name>
    <dbReference type="NCBI Taxonomy" id="2733690"/>
    <lineage>
        <taxon>Eukaryota</taxon>
        <taxon>Fungi</taxon>
        <taxon>Dikarya</taxon>
        <taxon>Basidiomycota</taxon>
        <taxon>Agaricomycotina</taxon>
        <taxon>Agaricomycetes</taxon>
        <taxon>Agaricomycetidae</taxon>
        <taxon>Agaricales</taxon>
        <taxon>Marasmiineae</taxon>
        <taxon>Mycenaceae</taxon>
        <taxon>Mycena</taxon>
    </lineage>
</organism>
<protein>
    <recommendedName>
        <fullName evidence="5">HAUS augmin-like complex subunit 6 N-terminal domain-containing protein</fullName>
    </recommendedName>
</protein>
<dbReference type="EMBL" id="JACAZI010000013">
    <property type="protein sequence ID" value="KAF7345583.1"/>
    <property type="molecule type" value="Genomic_DNA"/>
</dbReference>
<evidence type="ECO:0000256" key="1">
    <source>
        <dbReference type="SAM" id="MobiDB-lite"/>
    </source>
</evidence>
<evidence type="ECO:0000313" key="4">
    <source>
        <dbReference type="Proteomes" id="UP000620124"/>
    </source>
</evidence>
<dbReference type="AlphaFoldDB" id="A0A8H7CS88"/>
<feature type="region of interest" description="Disordered" evidence="1">
    <location>
        <begin position="564"/>
        <end position="584"/>
    </location>
</feature>
<comment type="caution">
    <text evidence="3">The sequence shown here is derived from an EMBL/GenBank/DDBJ whole genome shotgun (WGS) entry which is preliminary data.</text>
</comment>
<accession>A0A8H7CS88</accession>
<evidence type="ECO:0000256" key="2">
    <source>
        <dbReference type="SAM" id="SignalP"/>
    </source>
</evidence>